<dbReference type="InterPro" id="IPR001878">
    <property type="entry name" value="Znf_CCHC"/>
</dbReference>
<dbReference type="GO" id="GO:0005634">
    <property type="term" value="C:nucleus"/>
    <property type="evidence" value="ECO:0007669"/>
    <property type="project" value="UniProtKB-SubCell"/>
</dbReference>
<keyword evidence="10" id="KW-0695">RNA-directed DNA polymerase</keyword>
<keyword evidence="5" id="KW-0863">Zinc-finger</keyword>
<evidence type="ECO:0000259" key="9">
    <source>
        <dbReference type="PROSITE" id="PS50158"/>
    </source>
</evidence>
<dbReference type="InterPro" id="IPR006447">
    <property type="entry name" value="Myb_dom_plants"/>
</dbReference>
<keyword evidence="5" id="KW-0479">Metal-binding</keyword>
<dbReference type="Pfam" id="PF00249">
    <property type="entry name" value="Myb_DNA-binding"/>
    <property type="match status" value="1"/>
</dbReference>
<comment type="caution">
    <text evidence="10">The sequence shown here is derived from an EMBL/GenBank/DDBJ whole genome shotgun (WGS) entry which is preliminary data.</text>
</comment>
<proteinExistence type="predicted"/>
<dbReference type="Pfam" id="PF14223">
    <property type="entry name" value="Retrotran_gag_2"/>
    <property type="match status" value="1"/>
</dbReference>
<comment type="subcellular location">
    <subcellularLocation>
        <location evidence="1">Nucleus</location>
    </subcellularLocation>
</comment>
<feature type="domain" description="CCHC-type" evidence="9">
    <location>
        <begin position="330"/>
        <end position="343"/>
    </location>
</feature>
<dbReference type="GO" id="GO:0000160">
    <property type="term" value="P:phosphorelay signal transduction system"/>
    <property type="evidence" value="ECO:0007669"/>
    <property type="project" value="InterPro"/>
</dbReference>
<evidence type="ECO:0000256" key="3">
    <source>
        <dbReference type="ARBA" id="ARBA00023163"/>
    </source>
</evidence>
<dbReference type="Gene3D" id="3.40.50.2300">
    <property type="match status" value="1"/>
</dbReference>
<dbReference type="PANTHER" id="PTHR31442:SF29">
    <property type="entry name" value="HOMEODOMAIN-LIKE SUPERFAMILY PROTEIN"/>
    <property type="match status" value="1"/>
</dbReference>
<dbReference type="GO" id="GO:0003677">
    <property type="term" value="F:DNA binding"/>
    <property type="evidence" value="ECO:0007669"/>
    <property type="project" value="InterPro"/>
</dbReference>
<keyword evidence="4" id="KW-0539">Nucleus</keyword>
<evidence type="ECO:0000256" key="7">
    <source>
        <dbReference type="SAM" id="MobiDB-lite"/>
    </source>
</evidence>
<evidence type="ECO:0000256" key="6">
    <source>
        <dbReference type="PROSITE-ProRule" id="PRU00169"/>
    </source>
</evidence>
<organism evidence="10">
    <name type="scientific">Tanacetum cinerariifolium</name>
    <name type="common">Dalmatian daisy</name>
    <name type="synonym">Chrysanthemum cinerariifolium</name>
    <dbReference type="NCBI Taxonomy" id="118510"/>
    <lineage>
        <taxon>Eukaryota</taxon>
        <taxon>Viridiplantae</taxon>
        <taxon>Streptophyta</taxon>
        <taxon>Embryophyta</taxon>
        <taxon>Tracheophyta</taxon>
        <taxon>Spermatophyta</taxon>
        <taxon>Magnoliopsida</taxon>
        <taxon>eudicotyledons</taxon>
        <taxon>Gunneridae</taxon>
        <taxon>Pentapetalae</taxon>
        <taxon>asterids</taxon>
        <taxon>campanulids</taxon>
        <taxon>Asterales</taxon>
        <taxon>Asteraceae</taxon>
        <taxon>Asteroideae</taxon>
        <taxon>Anthemideae</taxon>
        <taxon>Anthemidinae</taxon>
        <taxon>Tanacetum</taxon>
    </lineage>
</organism>
<dbReference type="InterPro" id="IPR009057">
    <property type="entry name" value="Homeodomain-like_sf"/>
</dbReference>
<dbReference type="InterPro" id="IPR001005">
    <property type="entry name" value="SANT/Myb"/>
</dbReference>
<keyword evidence="5" id="KW-0862">Zinc</keyword>
<keyword evidence="2" id="KW-0805">Transcription regulation</keyword>
<dbReference type="FunFam" id="1.10.10.60:FF:000007">
    <property type="entry name" value="Two-component response regulator"/>
    <property type="match status" value="1"/>
</dbReference>
<evidence type="ECO:0000313" key="10">
    <source>
        <dbReference type="EMBL" id="GEV65356.1"/>
    </source>
</evidence>
<dbReference type="GO" id="GO:0003700">
    <property type="term" value="F:DNA-binding transcription factor activity"/>
    <property type="evidence" value="ECO:0007669"/>
    <property type="project" value="InterPro"/>
</dbReference>
<evidence type="ECO:0000256" key="1">
    <source>
        <dbReference type="ARBA" id="ARBA00004123"/>
    </source>
</evidence>
<dbReference type="InterPro" id="IPR011006">
    <property type="entry name" value="CheY-like_superfamily"/>
</dbReference>
<evidence type="ECO:0000256" key="5">
    <source>
        <dbReference type="PROSITE-ProRule" id="PRU00047"/>
    </source>
</evidence>
<dbReference type="GO" id="GO:0003964">
    <property type="term" value="F:RNA-directed DNA polymerase activity"/>
    <property type="evidence" value="ECO:0007669"/>
    <property type="project" value="UniProtKB-KW"/>
</dbReference>
<reference evidence="10" key="1">
    <citation type="journal article" date="2019" name="Sci. Rep.">
        <title>Draft genome of Tanacetum cinerariifolium, the natural source of mosquito coil.</title>
        <authorList>
            <person name="Yamashiro T."/>
            <person name="Shiraishi A."/>
            <person name="Satake H."/>
            <person name="Nakayama K."/>
        </authorList>
    </citation>
    <scope>NUCLEOTIDE SEQUENCE</scope>
</reference>
<protein>
    <submittedName>
        <fullName evidence="10">Reverse transcriptase domain-containing protein</fullName>
    </submittedName>
</protein>
<dbReference type="SUPFAM" id="SSF52172">
    <property type="entry name" value="CheY-like"/>
    <property type="match status" value="1"/>
</dbReference>
<gene>
    <name evidence="10" type="ORF">Tci_137333</name>
</gene>
<keyword evidence="10" id="KW-0548">Nucleotidyltransferase</keyword>
<keyword evidence="10" id="KW-0808">Transferase</keyword>
<dbReference type="NCBIfam" id="TIGR01557">
    <property type="entry name" value="myb_SHAQKYF"/>
    <property type="match status" value="1"/>
</dbReference>
<feature type="domain" description="Response regulatory" evidence="8">
    <location>
        <begin position="776"/>
        <end position="921"/>
    </location>
</feature>
<dbReference type="InterPro" id="IPR001789">
    <property type="entry name" value="Sig_transdc_resp-reg_receiver"/>
</dbReference>
<evidence type="ECO:0000259" key="8">
    <source>
        <dbReference type="PROSITE" id="PS50110"/>
    </source>
</evidence>
<evidence type="ECO:0000256" key="4">
    <source>
        <dbReference type="ARBA" id="ARBA00023242"/>
    </source>
</evidence>
<dbReference type="PANTHER" id="PTHR31442">
    <property type="entry name" value="HOMEODOMAIN-LIKE SUPERFAMILY PROTEIN-RELATED"/>
    <property type="match status" value="1"/>
</dbReference>
<accession>A0A699GNV7</accession>
<comment type="caution">
    <text evidence="6">Lacks conserved residue(s) required for the propagation of feature annotation.</text>
</comment>
<feature type="region of interest" description="Disordered" evidence="7">
    <location>
        <begin position="884"/>
        <end position="909"/>
    </location>
</feature>
<name>A0A699GNV7_TANCI</name>
<dbReference type="PROSITE" id="PS50110">
    <property type="entry name" value="RESPONSE_REGULATORY"/>
    <property type="match status" value="1"/>
</dbReference>
<keyword evidence="3" id="KW-0804">Transcription</keyword>
<dbReference type="SUPFAM" id="SSF46689">
    <property type="entry name" value="Homeodomain-like"/>
    <property type="match status" value="1"/>
</dbReference>
<dbReference type="PROSITE" id="PS50158">
    <property type="entry name" value="ZF_CCHC"/>
    <property type="match status" value="1"/>
</dbReference>
<dbReference type="AlphaFoldDB" id="A0A699GNV7"/>
<sequence>MADFHHLNDAREIWLAVKARFGDNEESKKIRKIMLRQEFSEFSVSEEEGLHKGYDRFQKILSQLNQMQAKPDNDDVNMKFLRALPPSWYLEINVKGGPGYGSRGTTAALTYYAFIGAAFKILKVKSEEPKAMVSVDSMLNWNEHEAENKIGVYDVAAEFAMMGISPKANIRKKEWEVKLVESLARYDKWKESSKNLVKLINSSMSTRTKLGLGFKECIGSDEVFYLSTPSVFDPKPENREVKSLYESDKSSESETYDFASCVSSPKTNDSFSTVDVKILPKSDVKDPSPTNGLPSCSFKENVKPPRNLCNKSGIANRIHCKNNLVRTKTCFVCGSKSHLIKDCDVSDNVDNFPSVVLKAAYVPAGSRNSSTSISAGRSIPAASRNRPASIHAGRHILAGRYIVPTGSIIVTTGKYIVPAGLKIYLDLDPNMKPIDKLEVSEPRSSTSVEDKELYGSSNMDDVKIDDDQTKDQAKKTRMVWTADLQYKFADAVKHLGIKNAGPKKVLERMNVPGLKREHVASHLQKYRKKHKMLSTNMEQRFIEQSSFLSDAYISVFNNNYSFVSTQPITKVQQEQDFSTQIPSGANSQVMENNELYYSQDFLLLEEISPPKDAKTPVESSFLASPSSSVGSLLPVRINGKKPSKHMQSIQLRIVGMMETFPCVEDVDYITQDLAVLYVSHTYPSNHIHCANHEQLHGYINDDAEYIAAFDASKEAVWIHKFIYGLGIVHTIEEPISMYYDNTRAMTIAKDDGMSSSENSPKKPLSIEDSFNPHGLKVLVVDNDPDSLLHLTDILTSCQYQATTCSLPSEALALIKEDNNKFDIVVTEVHFSSDITGVEFLEIIVRKTELTVEVIQFLWQHVARHKLMKPIDKLEVSEPRSSTSVKDKELYESSSLDDVKMDDDQTKDQDAVSKKVLERMNVPGLKREHVASHLQKYKKKHKMLSTNMEQRFIEQSSFLSDAYILVFNNNYSFVSTQPITEVQQEQDFSTQIPSGANSQGMENNELYYSQDFLLLEEISPPKDAKTPVESSISASPSSSVGSLLLEVNQFPRNQMKALAATISNTDNPNRNLRSRETPIAKIGNYKEFISCQPFYFNGTKGAIGLIRWFECTESVFLRSKCVEEDRVTFATGTLTNDALSWRFQELALLCSNMVLNSENLVEVFIGGLPRSIEGNVTASKPQTLEEVFTITQRLMEQVIKHKSAQEADDHR</sequence>
<dbReference type="InterPro" id="IPR044841">
    <property type="entry name" value="LUX/BOA-like"/>
</dbReference>
<evidence type="ECO:0000256" key="2">
    <source>
        <dbReference type="ARBA" id="ARBA00023015"/>
    </source>
</evidence>
<dbReference type="EMBL" id="BKCJ010030003">
    <property type="protein sequence ID" value="GEV65356.1"/>
    <property type="molecule type" value="Genomic_DNA"/>
</dbReference>
<dbReference type="Gene3D" id="1.10.10.60">
    <property type="entry name" value="Homeodomain-like"/>
    <property type="match status" value="2"/>
</dbReference>
<dbReference type="GO" id="GO:0008270">
    <property type="term" value="F:zinc ion binding"/>
    <property type="evidence" value="ECO:0007669"/>
    <property type="project" value="UniProtKB-KW"/>
</dbReference>